<evidence type="ECO:0000256" key="1">
    <source>
        <dbReference type="ARBA" id="ARBA00004210"/>
    </source>
</evidence>
<keyword evidence="11" id="KW-0509">mRNA transport</keyword>
<feature type="region of interest" description="Disordered" evidence="18">
    <location>
        <begin position="511"/>
        <end position="538"/>
    </location>
</feature>
<dbReference type="EMBL" id="JAPWTJ010002889">
    <property type="protein sequence ID" value="KAJ8964146.1"/>
    <property type="molecule type" value="Genomic_DNA"/>
</dbReference>
<feature type="compositionally biased region" description="Polar residues" evidence="18">
    <location>
        <begin position="521"/>
        <end position="537"/>
    </location>
</feature>
<feature type="region of interest" description="Disordered" evidence="18">
    <location>
        <begin position="213"/>
        <end position="285"/>
    </location>
</feature>
<feature type="compositionally biased region" description="Basic and acidic residues" evidence="18">
    <location>
        <begin position="65"/>
        <end position="80"/>
    </location>
</feature>
<feature type="compositionally biased region" description="Polar residues" evidence="18">
    <location>
        <begin position="24"/>
        <end position="38"/>
    </location>
</feature>
<dbReference type="Pfam" id="PF09405">
    <property type="entry name" value="Btz"/>
    <property type="match status" value="1"/>
</dbReference>
<evidence type="ECO:0000256" key="10">
    <source>
        <dbReference type="ARBA" id="ARBA00022728"/>
    </source>
</evidence>
<reference evidence="20" key="1">
    <citation type="journal article" date="2023" name="Insect Mol. Biol.">
        <title>Genome sequencing provides insights into the evolution of gene families encoding plant cell wall-degrading enzymes in longhorned beetles.</title>
        <authorList>
            <person name="Shin N.R."/>
            <person name="Okamura Y."/>
            <person name="Kirsch R."/>
            <person name="Pauchet Y."/>
        </authorList>
    </citation>
    <scope>NUCLEOTIDE SEQUENCE</scope>
    <source>
        <strain evidence="20">MMC_N1</strain>
    </source>
</reference>
<evidence type="ECO:0000256" key="8">
    <source>
        <dbReference type="ARBA" id="ARBA00022490"/>
    </source>
</evidence>
<keyword evidence="15" id="KW-0508">mRNA splicing</keyword>
<keyword evidence="16" id="KW-0539">Nucleus</keyword>
<sequence>MDPENSNASTQLSENMKEIDDNRVVSSEITLNTGTRKSGSAKEDKVSSENSEYDSVDSYSDEEQDVKIRSRASDQGDQSHSDAGSVILEREEGDGQESVPIKKVDDDEDKKNPQYIPKRGLSMSMMIGQQMNQAKIQVNRRRKEIGFVHSDLSNKLGIEKSETAEAAQPEKETELKKKVWQDNKERWTHDRFNDSEQTPKTCRELISIYGYDIRNEDGPPRARRRRRYGRGPNKYTRNWEDEDAYNKPPPPRTKKQIKPKDATEEFPPLVRDQSRTVEYKPPQIDSQISEQEISTRNVTENNSFATKPEFVAFRCFVKNSSMWVAHSNLFLIAQPEKETELKKKVWQDNKERWTHDRFNDSEQTKTCRELISIYGYDIRNEDGPPRARRRRYRDAVEMNPERVSKTSRLKYHLLEIPTPLAPLPIRRAFNNKTNQQYIGSGRVAKPIKEIKDSDYRGFTTKTRQQRNIKVDKQKVLPRNQPKEQNDYIQTQNFTNKNSVQEVEKELSKLSVMDGGNKGKHSSYNSQRQSSVPHTSSVRTERVQEITSNLHQMHTISTYPPEPQIHPTANPCTQLPHLPCLRFPKQVPVTAAPLLQAPFPQAFPQPPPAFLQPAVAPSAFIPQPQTPQIINYVQGQPRFATQLSGFDPTTV</sequence>
<evidence type="ECO:0000256" key="2">
    <source>
        <dbReference type="ARBA" id="ARBA00004279"/>
    </source>
</evidence>
<keyword evidence="8" id="KW-0963">Cytoplasm</keyword>
<feature type="domain" description="Btz" evidence="19">
    <location>
        <begin position="85"/>
        <end position="218"/>
    </location>
</feature>
<dbReference type="SMART" id="SM01044">
    <property type="entry name" value="Btz"/>
    <property type="match status" value="2"/>
</dbReference>
<feature type="compositionally biased region" description="Acidic residues" evidence="18">
    <location>
        <begin position="51"/>
        <end position="64"/>
    </location>
</feature>
<feature type="compositionally biased region" description="Basic and acidic residues" evidence="18">
    <location>
        <begin position="100"/>
        <end position="112"/>
    </location>
</feature>
<accession>A0ABQ9IT46</accession>
<gene>
    <name evidence="20" type="ORF">NQ317_017350</name>
</gene>
<feature type="compositionally biased region" description="Polar residues" evidence="18">
    <location>
        <begin position="1"/>
        <end position="14"/>
    </location>
</feature>
<proteinExistence type="inferred from homology"/>
<evidence type="ECO:0000256" key="4">
    <source>
        <dbReference type="ARBA" id="ARBA00004556"/>
    </source>
</evidence>
<keyword evidence="12" id="KW-0810">Translation regulation</keyword>
<feature type="region of interest" description="Disordered" evidence="18">
    <location>
        <begin position="1"/>
        <end position="123"/>
    </location>
</feature>
<evidence type="ECO:0000313" key="21">
    <source>
        <dbReference type="Proteomes" id="UP001162164"/>
    </source>
</evidence>
<dbReference type="PANTHER" id="PTHR13434">
    <property type="entry name" value="PROTEIN CASC3"/>
    <property type="match status" value="1"/>
</dbReference>
<evidence type="ECO:0000256" key="18">
    <source>
        <dbReference type="SAM" id="MobiDB-lite"/>
    </source>
</evidence>
<feature type="compositionally biased region" description="Basic and acidic residues" evidence="18">
    <location>
        <begin position="158"/>
        <end position="194"/>
    </location>
</feature>
<evidence type="ECO:0000256" key="12">
    <source>
        <dbReference type="ARBA" id="ARBA00022845"/>
    </source>
</evidence>
<keyword evidence="17" id="KW-0966">Cell projection</keyword>
<evidence type="ECO:0000256" key="3">
    <source>
        <dbReference type="ARBA" id="ARBA00004324"/>
    </source>
</evidence>
<keyword evidence="7" id="KW-0813">Transport</keyword>
<evidence type="ECO:0000256" key="11">
    <source>
        <dbReference type="ARBA" id="ARBA00022816"/>
    </source>
</evidence>
<evidence type="ECO:0000256" key="16">
    <source>
        <dbReference type="ARBA" id="ARBA00023242"/>
    </source>
</evidence>
<evidence type="ECO:0000256" key="9">
    <source>
        <dbReference type="ARBA" id="ARBA00022664"/>
    </source>
</evidence>
<evidence type="ECO:0000256" key="13">
    <source>
        <dbReference type="ARBA" id="ARBA00022884"/>
    </source>
</evidence>
<keyword evidence="10" id="KW-0747">Spliceosome</keyword>
<evidence type="ECO:0000256" key="17">
    <source>
        <dbReference type="ARBA" id="ARBA00023273"/>
    </source>
</evidence>
<evidence type="ECO:0000256" key="7">
    <source>
        <dbReference type="ARBA" id="ARBA00022448"/>
    </source>
</evidence>
<feature type="region of interest" description="Disordered" evidence="18">
    <location>
        <begin position="158"/>
        <end position="201"/>
    </location>
</feature>
<keyword evidence="21" id="KW-1185">Reference proteome</keyword>
<evidence type="ECO:0000256" key="6">
    <source>
        <dbReference type="ARBA" id="ARBA00019964"/>
    </source>
</evidence>
<evidence type="ECO:0000256" key="15">
    <source>
        <dbReference type="ARBA" id="ARBA00023187"/>
    </source>
</evidence>
<comment type="caution">
    <text evidence="20">The sequence shown here is derived from an EMBL/GenBank/DDBJ whole genome shotgun (WGS) entry which is preliminary data.</text>
</comment>
<evidence type="ECO:0000313" key="20">
    <source>
        <dbReference type="EMBL" id="KAJ8964146.1"/>
    </source>
</evidence>
<protein>
    <recommendedName>
        <fullName evidence="6">Protein CASC3</fullName>
    </recommendedName>
</protein>
<evidence type="ECO:0000256" key="5">
    <source>
        <dbReference type="ARBA" id="ARBA00009548"/>
    </source>
</evidence>
<dbReference type="PANTHER" id="PTHR13434:SF0">
    <property type="entry name" value="PROTEIN CASC3"/>
    <property type="match status" value="1"/>
</dbReference>
<comment type="subcellular location">
    <subcellularLocation>
        <location evidence="2">Cell projection</location>
        <location evidence="2">Dendrite</location>
    </subcellularLocation>
    <subcellularLocation>
        <location evidence="1">Cytoplasm</location>
        <location evidence="1">Stress granule</location>
    </subcellularLocation>
    <subcellularLocation>
        <location evidence="4">Cytoplasm</location>
        <location evidence="4">Perinuclear region</location>
    </subcellularLocation>
    <subcellularLocation>
        <location evidence="3">Nucleus speckle</location>
    </subcellularLocation>
</comment>
<dbReference type="InterPro" id="IPR018545">
    <property type="entry name" value="Btz_dom"/>
</dbReference>
<dbReference type="InterPro" id="IPR028544">
    <property type="entry name" value="CASC3"/>
</dbReference>
<keyword evidence="14" id="KW-0866">Nonsense-mediated mRNA decay</keyword>
<name>A0ABQ9IT46_9CUCU</name>
<keyword evidence="9" id="KW-0507">mRNA processing</keyword>
<organism evidence="20 21">
    <name type="scientific">Molorchus minor</name>
    <dbReference type="NCBI Taxonomy" id="1323400"/>
    <lineage>
        <taxon>Eukaryota</taxon>
        <taxon>Metazoa</taxon>
        <taxon>Ecdysozoa</taxon>
        <taxon>Arthropoda</taxon>
        <taxon>Hexapoda</taxon>
        <taxon>Insecta</taxon>
        <taxon>Pterygota</taxon>
        <taxon>Neoptera</taxon>
        <taxon>Endopterygota</taxon>
        <taxon>Coleoptera</taxon>
        <taxon>Polyphaga</taxon>
        <taxon>Cucujiformia</taxon>
        <taxon>Chrysomeloidea</taxon>
        <taxon>Cerambycidae</taxon>
        <taxon>Lamiinae</taxon>
        <taxon>Monochamini</taxon>
        <taxon>Molorchus</taxon>
    </lineage>
</organism>
<comment type="similarity">
    <text evidence="5">Belongs to the CASC3 family.</text>
</comment>
<dbReference type="Proteomes" id="UP001162164">
    <property type="component" value="Unassembled WGS sequence"/>
</dbReference>
<evidence type="ECO:0000259" key="19">
    <source>
        <dbReference type="SMART" id="SM01044"/>
    </source>
</evidence>
<evidence type="ECO:0000256" key="14">
    <source>
        <dbReference type="ARBA" id="ARBA00023161"/>
    </source>
</evidence>
<keyword evidence="13" id="KW-0694">RNA-binding</keyword>
<feature type="domain" description="Btz" evidence="19">
    <location>
        <begin position="280"/>
        <end position="383"/>
    </location>
</feature>